<evidence type="ECO:0000313" key="1">
    <source>
        <dbReference type="EMBL" id="XBP71004.1"/>
    </source>
</evidence>
<protein>
    <submittedName>
        <fullName evidence="1">Uncharacterized protein</fullName>
    </submittedName>
</protein>
<dbReference type="EMBL" id="CP157675">
    <property type="protein sequence ID" value="XBP71004.1"/>
    <property type="molecule type" value="Genomic_DNA"/>
</dbReference>
<organism evidence="1">
    <name type="scientific">Polaromonas hydrogenivorans</name>
    <dbReference type="NCBI Taxonomy" id="335476"/>
    <lineage>
        <taxon>Bacteria</taxon>
        <taxon>Pseudomonadati</taxon>
        <taxon>Pseudomonadota</taxon>
        <taxon>Betaproteobacteria</taxon>
        <taxon>Burkholderiales</taxon>
        <taxon>Comamonadaceae</taxon>
        <taxon>Polaromonas</taxon>
    </lineage>
</organism>
<proteinExistence type="predicted"/>
<reference evidence="1" key="1">
    <citation type="submission" date="2024-05" db="EMBL/GenBank/DDBJ databases">
        <authorList>
            <person name="Bunk B."/>
            <person name="Swiderski J."/>
            <person name="Sproer C."/>
            <person name="Thiel V."/>
        </authorList>
    </citation>
    <scope>NUCLEOTIDE SEQUENCE</scope>
    <source>
        <strain evidence="1">DSM 17735</strain>
    </source>
</reference>
<dbReference type="RefSeq" id="WP_349280321.1">
    <property type="nucleotide sequence ID" value="NZ_CBCSCU010000012.1"/>
</dbReference>
<name>A0AAU7LTN2_9BURK</name>
<gene>
    <name evidence="1" type="ORF">ABLV49_04115</name>
</gene>
<sequence length="103" mass="11155">MRSEVSVIFKNQAPVRIELHDAEPMPSEAARRWLDEQFTQMGCEPLRPTGKLLTADKVVVVAEAAGPVKFADAQWARAFAGAAAAALGRPMVNIDVTTLSISY</sequence>
<accession>A0AAU7LTN2</accession>
<dbReference type="AlphaFoldDB" id="A0AAU7LTN2"/>